<comment type="caution">
    <text evidence="2">The sequence shown here is derived from an EMBL/GenBank/DDBJ whole genome shotgun (WGS) entry which is preliminary data.</text>
</comment>
<name>A0AAV0XWN5_9HEMI</name>
<sequence length="216" mass="25285">MYDEEAIRNPNMAYTYLWTSTESSMRKARREHVPVLHETLNSLKEILEEQENLIQCNGHRFFQECIIVDGNGKAHVMFACPEVINDVILNDGTVWQADATFKVVPSMPKCRQLFMMHIIIQNHSVPICYVVMETFSYNDFQRNWIENAFSIVYPDAILVSCWFHYVQSLWKNIRRLHYTTYIRDNELAKKCLKMVMALSLLPAEQIELGNLSNNLS</sequence>
<organism evidence="2 3">
    <name type="scientific">Macrosiphum euphorbiae</name>
    <name type="common">potato aphid</name>
    <dbReference type="NCBI Taxonomy" id="13131"/>
    <lineage>
        <taxon>Eukaryota</taxon>
        <taxon>Metazoa</taxon>
        <taxon>Ecdysozoa</taxon>
        <taxon>Arthropoda</taxon>
        <taxon>Hexapoda</taxon>
        <taxon>Insecta</taxon>
        <taxon>Pterygota</taxon>
        <taxon>Neoptera</taxon>
        <taxon>Paraneoptera</taxon>
        <taxon>Hemiptera</taxon>
        <taxon>Sternorrhyncha</taxon>
        <taxon>Aphidomorpha</taxon>
        <taxon>Aphidoidea</taxon>
        <taxon>Aphididae</taxon>
        <taxon>Macrosiphini</taxon>
        <taxon>Macrosiphum</taxon>
    </lineage>
</organism>
<proteinExistence type="predicted"/>
<reference evidence="2 3" key="1">
    <citation type="submission" date="2023-01" db="EMBL/GenBank/DDBJ databases">
        <authorList>
            <person name="Whitehead M."/>
        </authorList>
    </citation>
    <scope>NUCLEOTIDE SEQUENCE [LARGE SCALE GENOMIC DNA]</scope>
</reference>
<evidence type="ECO:0008006" key="4">
    <source>
        <dbReference type="Google" id="ProtNLM"/>
    </source>
</evidence>
<evidence type="ECO:0000313" key="2">
    <source>
        <dbReference type="EMBL" id="CAI6372556.1"/>
    </source>
</evidence>
<dbReference type="EMBL" id="CARXXK010000002">
    <property type="protein sequence ID" value="CAI6357914.1"/>
    <property type="molecule type" value="Genomic_DNA"/>
</dbReference>
<dbReference type="AlphaFoldDB" id="A0AAV0XWN5"/>
<evidence type="ECO:0000313" key="1">
    <source>
        <dbReference type="EMBL" id="CAI6357914.1"/>
    </source>
</evidence>
<evidence type="ECO:0000313" key="3">
    <source>
        <dbReference type="Proteomes" id="UP001160148"/>
    </source>
</evidence>
<dbReference type="Proteomes" id="UP001160148">
    <property type="component" value="Unassembled WGS sequence"/>
</dbReference>
<protein>
    <recommendedName>
        <fullName evidence="4">MULE transposase domain-containing protein</fullName>
    </recommendedName>
</protein>
<keyword evidence="3" id="KW-1185">Reference proteome</keyword>
<gene>
    <name evidence="1" type="ORF">MEUPH1_LOCUS13487</name>
    <name evidence="2" type="ORF">MEUPH1_LOCUS26410</name>
</gene>
<accession>A0AAV0XWN5</accession>
<dbReference type="EMBL" id="CARXXK010001043">
    <property type="protein sequence ID" value="CAI6372556.1"/>
    <property type="molecule type" value="Genomic_DNA"/>
</dbReference>